<protein>
    <recommendedName>
        <fullName evidence="2">DUF3899 domain-containing protein</fullName>
    </recommendedName>
</protein>
<feature type="transmembrane region" description="Helical" evidence="1">
    <location>
        <begin position="6"/>
        <end position="24"/>
    </location>
</feature>
<feature type="transmembrane region" description="Helical" evidence="1">
    <location>
        <begin position="88"/>
        <end position="108"/>
    </location>
</feature>
<evidence type="ECO:0000313" key="4">
    <source>
        <dbReference type="Proteomes" id="UP001275436"/>
    </source>
</evidence>
<keyword evidence="1" id="KW-0472">Membrane</keyword>
<evidence type="ECO:0000256" key="1">
    <source>
        <dbReference type="SAM" id="Phobius"/>
    </source>
</evidence>
<gene>
    <name evidence="3" type="ORF">MACH08_37030</name>
</gene>
<comment type="caution">
    <text evidence="3">The sequence shown here is derived from an EMBL/GenBank/DDBJ whole genome shotgun (WGS) entry which is preliminary data.</text>
</comment>
<keyword evidence="1" id="KW-0812">Transmembrane</keyword>
<feature type="transmembrane region" description="Helical" evidence="1">
    <location>
        <begin position="31"/>
        <end position="53"/>
    </location>
</feature>
<dbReference type="RefSeq" id="WP_017798458.1">
    <property type="nucleotide sequence ID" value="NZ_BSKO01000001.1"/>
</dbReference>
<dbReference type="InterPro" id="IPR025007">
    <property type="entry name" value="DUF3899"/>
</dbReference>
<proteinExistence type="predicted"/>
<keyword evidence="1" id="KW-1133">Transmembrane helix</keyword>
<sequence>MLKKVFLWVGILQLLIIIFTLFMYKKLELLSYINVAFVIGSIFLLISLTLFVIKGRFFDVVFFSFQNIFSRMEDKDRSPLSKLVPQNYSALFIASIVTIIIMLAALLLQTS</sequence>
<reference evidence="3 4" key="1">
    <citation type="submission" date="2023-02" db="EMBL/GenBank/DDBJ databases">
        <title>Oceanobacillus kimchii IFOP_LL358 isolated form Alexandrium catenella lab strain.</title>
        <authorList>
            <person name="Gajardo G."/>
            <person name="Ueki S."/>
            <person name="Maruyama F."/>
        </authorList>
    </citation>
    <scope>NUCLEOTIDE SEQUENCE [LARGE SCALE GENOMIC DNA]</scope>
    <source>
        <strain evidence="3 4">IFOP_LL358</strain>
    </source>
</reference>
<keyword evidence="4" id="KW-1185">Reference proteome</keyword>
<name>A0ABQ5TQ03_9BACI</name>
<accession>A0ABQ5TQ03</accession>
<evidence type="ECO:0000313" key="3">
    <source>
        <dbReference type="EMBL" id="GLO67919.1"/>
    </source>
</evidence>
<dbReference type="Proteomes" id="UP001275436">
    <property type="component" value="Unassembled WGS sequence"/>
</dbReference>
<dbReference type="Pfam" id="PF13038">
    <property type="entry name" value="DUF3899"/>
    <property type="match status" value="1"/>
</dbReference>
<feature type="domain" description="DUF3899" evidence="2">
    <location>
        <begin position="33"/>
        <end position="81"/>
    </location>
</feature>
<evidence type="ECO:0000259" key="2">
    <source>
        <dbReference type="Pfam" id="PF13038"/>
    </source>
</evidence>
<dbReference type="EMBL" id="BSKO01000001">
    <property type="protein sequence ID" value="GLO67919.1"/>
    <property type="molecule type" value="Genomic_DNA"/>
</dbReference>
<organism evidence="3 4">
    <name type="scientific">Oceanobacillus kimchii</name>
    <dbReference type="NCBI Taxonomy" id="746691"/>
    <lineage>
        <taxon>Bacteria</taxon>
        <taxon>Bacillati</taxon>
        <taxon>Bacillota</taxon>
        <taxon>Bacilli</taxon>
        <taxon>Bacillales</taxon>
        <taxon>Bacillaceae</taxon>
        <taxon>Oceanobacillus</taxon>
    </lineage>
</organism>